<accession>A0A067TPQ7</accession>
<reference evidence="3" key="1">
    <citation type="journal article" date="2014" name="Proc. Natl. Acad. Sci. U.S.A.">
        <title>Extensive sampling of basidiomycete genomes demonstrates inadequacy of the white-rot/brown-rot paradigm for wood decay fungi.</title>
        <authorList>
            <person name="Riley R."/>
            <person name="Salamov A.A."/>
            <person name="Brown D.W."/>
            <person name="Nagy L.G."/>
            <person name="Floudas D."/>
            <person name="Held B.W."/>
            <person name="Levasseur A."/>
            <person name="Lombard V."/>
            <person name="Morin E."/>
            <person name="Otillar R."/>
            <person name="Lindquist E.A."/>
            <person name="Sun H."/>
            <person name="LaButti K.M."/>
            <person name="Schmutz J."/>
            <person name="Jabbour D."/>
            <person name="Luo H."/>
            <person name="Baker S.E."/>
            <person name="Pisabarro A.G."/>
            <person name="Walton J.D."/>
            <person name="Blanchette R.A."/>
            <person name="Henrissat B."/>
            <person name="Martin F."/>
            <person name="Cullen D."/>
            <person name="Hibbett D.S."/>
            <person name="Grigoriev I.V."/>
        </authorList>
    </citation>
    <scope>NUCLEOTIDE SEQUENCE [LARGE SCALE GENOMIC DNA]</scope>
    <source>
        <strain evidence="3">CBS 339.88</strain>
    </source>
</reference>
<sequence>MPAIAKLSLFIALALMLVGSGALPVPVPENTTATSKGDFDAGFLARRQGSLTDIIGSYSGSLGEALAGVL</sequence>
<proteinExistence type="predicted"/>
<gene>
    <name evidence="2" type="ORF">GALMADRAFT_133645</name>
</gene>
<organism evidence="2 3">
    <name type="scientific">Galerina marginata (strain CBS 339.88)</name>
    <dbReference type="NCBI Taxonomy" id="685588"/>
    <lineage>
        <taxon>Eukaryota</taxon>
        <taxon>Fungi</taxon>
        <taxon>Dikarya</taxon>
        <taxon>Basidiomycota</taxon>
        <taxon>Agaricomycotina</taxon>
        <taxon>Agaricomycetes</taxon>
        <taxon>Agaricomycetidae</taxon>
        <taxon>Agaricales</taxon>
        <taxon>Agaricineae</taxon>
        <taxon>Strophariaceae</taxon>
        <taxon>Galerina</taxon>
    </lineage>
</organism>
<dbReference type="EMBL" id="KL142368">
    <property type="protein sequence ID" value="KDR84312.1"/>
    <property type="molecule type" value="Genomic_DNA"/>
</dbReference>
<dbReference type="HOGENOM" id="CLU_2757944_0_0_1"/>
<dbReference type="AlphaFoldDB" id="A0A067TPQ7"/>
<protein>
    <submittedName>
        <fullName evidence="2">Uncharacterized protein</fullName>
    </submittedName>
</protein>
<evidence type="ECO:0000256" key="1">
    <source>
        <dbReference type="SAM" id="SignalP"/>
    </source>
</evidence>
<keyword evidence="1" id="KW-0732">Signal</keyword>
<name>A0A067TPQ7_GALM3</name>
<feature type="chain" id="PRO_5001647121" evidence="1">
    <location>
        <begin position="23"/>
        <end position="70"/>
    </location>
</feature>
<keyword evidence="3" id="KW-1185">Reference proteome</keyword>
<dbReference type="Proteomes" id="UP000027222">
    <property type="component" value="Unassembled WGS sequence"/>
</dbReference>
<feature type="signal peptide" evidence="1">
    <location>
        <begin position="1"/>
        <end position="22"/>
    </location>
</feature>
<evidence type="ECO:0000313" key="2">
    <source>
        <dbReference type="EMBL" id="KDR84312.1"/>
    </source>
</evidence>
<evidence type="ECO:0000313" key="3">
    <source>
        <dbReference type="Proteomes" id="UP000027222"/>
    </source>
</evidence>